<dbReference type="Gene3D" id="3.40.630.30">
    <property type="match status" value="1"/>
</dbReference>
<dbReference type="InterPro" id="IPR051538">
    <property type="entry name" value="Acyl-CoA_Synth/Transferase"/>
</dbReference>
<dbReference type="GO" id="GO:0046872">
    <property type="term" value="F:metal ion binding"/>
    <property type="evidence" value="ECO:0007669"/>
    <property type="project" value="InterPro"/>
</dbReference>
<comment type="similarity">
    <text evidence="5">In the N-terminal section; belongs to the acetate CoA ligase alpha subunit family.</text>
</comment>
<organism evidence="9 10">
    <name type="scientific">Rhodoplanes serenus</name>
    <dbReference type="NCBI Taxonomy" id="200615"/>
    <lineage>
        <taxon>Bacteria</taxon>
        <taxon>Pseudomonadati</taxon>
        <taxon>Pseudomonadota</taxon>
        <taxon>Alphaproteobacteria</taxon>
        <taxon>Hyphomicrobiales</taxon>
        <taxon>Nitrobacteraceae</taxon>
        <taxon>Rhodoplanes</taxon>
    </lineage>
</organism>
<keyword evidence="2" id="KW-0436">Ligase</keyword>
<dbReference type="InterPro" id="IPR016102">
    <property type="entry name" value="Succinyl-CoA_synth-like"/>
</dbReference>
<dbReference type="SUPFAM" id="SSF55729">
    <property type="entry name" value="Acyl-CoA N-acyltransferases (Nat)"/>
    <property type="match status" value="1"/>
</dbReference>
<keyword evidence="1" id="KW-0816">Tricarboxylic acid cycle</keyword>
<sequence>MSVLNLSSLFAPHSIAVIGASERPRSVGATVMRNLLDGLFPGPIMPVNPKRQAVAGVLAYPNVAALPLSPDLAVLCTPGATVPALLDALGRKGTRAAIVAADDVDTAAMLAAARPHGLRLLGGASLGVLVPRARLNASFAHLAASPGRVAFVSQSGPLCAAVLDWARPRGIGFSCIVSLGDGAEIDIADVIDYLANDEDTKAILLHVETIHARREFMPAVRAAARNKPVLMTRGGRSRDRGGTIGPFMAEALAAPDEVFDAAVRRAGALRVETIDELFGAVETLARSKQIRGERLAVLSNGASPALMAIDEIDATEGGEATPLAPETLAKLASQLPRGCTPGNPVLLGAGVPAATYAAALKVLLEAMEVDGVLIIHSPNALVDGTEVARAVIETQKRCHGAVLACWIGGETTGPALRLFADAGLPNYGSIGAAVRGFRHLVHYRRNQAMLMETPPADLIDTRPARAIAHPIVLAGLARPGGMLGDPETRALLAAYGIPTVESIVVASGEEAAAAADRIGYPVALTVSSPDLARKWDVGGVALNLETAEAVRAAADGILQRVRQTAPEARLEGFAVQRMVLRPHSRQLMLGIACDPLFGPVIVFGEGGRAVELVRDHTVTLPPLNLPLARQVIARTRISRRLEAHGARPEADRDAIAEAMVRLSAMLVDNPEIVACDINPLFSNDQGVLAVDARIRVAPPDDSDLRRLSILPYPSALEETTTLHDGTPVLLRPIRPEDETAHAELVGRMSPQDLRYRFHGSTRKLEHHQLARLTQIDYDREMAFIATRPGLDGRPETLGVVRTSTDADNRHAELAILVRSDLKGTGLGTTLMDKIVRHHRARHTGTIGAQVLAENEAMLRLARRCGFALRPGTDPGVVDCRLPLGDAP</sequence>
<dbReference type="Gene3D" id="3.30.470.20">
    <property type="entry name" value="ATP-grasp fold, B domain"/>
    <property type="match status" value="1"/>
</dbReference>
<evidence type="ECO:0000313" key="10">
    <source>
        <dbReference type="Proteomes" id="UP000289200"/>
    </source>
</evidence>
<dbReference type="AlphaFoldDB" id="A0A447CXB8"/>
<dbReference type="OrthoDB" id="9807426at2"/>
<feature type="domain" description="N-acetyltransferase" evidence="8">
    <location>
        <begin position="728"/>
        <end position="884"/>
    </location>
</feature>
<dbReference type="EMBL" id="UWOC01000170">
    <property type="protein sequence ID" value="VCU09982.1"/>
    <property type="molecule type" value="Genomic_DNA"/>
</dbReference>
<dbReference type="Pfam" id="PF13607">
    <property type="entry name" value="Succ_CoA_lig"/>
    <property type="match status" value="1"/>
</dbReference>
<dbReference type="RefSeq" id="WP_129610546.1">
    <property type="nucleotide sequence ID" value="NZ_UWOC01000170.1"/>
</dbReference>
<dbReference type="SUPFAM" id="SSF51735">
    <property type="entry name" value="NAD(P)-binding Rossmann-fold domains"/>
    <property type="match status" value="1"/>
</dbReference>
<keyword evidence="10" id="KW-1185">Reference proteome</keyword>
<dbReference type="Pfam" id="PF13380">
    <property type="entry name" value="CoA_binding_2"/>
    <property type="match status" value="1"/>
</dbReference>
<dbReference type="PANTHER" id="PTHR43334:SF1">
    <property type="entry name" value="3-HYDROXYPROPIONATE--COA LIGASE [ADP-FORMING]"/>
    <property type="match status" value="1"/>
</dbReference>
<evidence type="ECO:0000259" key="7">
    <source>
        <dbReference type="PROSITE" id="PS50975"/>
    </source>
</evidence>
<gene>
    <name evidence="9" type="ORF">RHODGE_RHODGE_03639</name>
</gene>
<comment type="caution">
    <text evidence="9">The sequence shown here is derived from an EMBL/GenBank/DDBJ whole genome shotgun (WGS) entry which is preliminary data.</text>
</comment>
<proteinExistence type="inferred from homology"/>
<evidence type="ECO:0000259" key="8">
    <source>
        <dbReference type="PROSITE" id="PS51186"/>
    </source>
</evidence>
<evidence type="ECO:0000256" key="6">
    <source>
        <dbReference type="PROSITE-ProRule" id="PRU00409"/>
    </source>
</evidence>
<dbReference type="Gene3D" id="3.40.50.720">
    <property type="entry name" value="NAD(P)-binding Rossmann-like Domain"/>
    <property type="match status" value="1"/>
</dbReference>
<evidence type="ECO:0000256" key="5">
    <source>
        <dbReference type="ARBA" id="ARBA00060888"/>
    </source>
</evidence>
<dbReference type="GO" id="GO:0005524">
    <property type="term" value="F:ATP binding"/>
    <property type="evidence" value="ECO:0007669"/>
    <property type="project" value="UniProtKB-UniRule"/>
</dbReference>
<dbReference type="InterPro" id="IPR000182">
    <property type="entry name" value="GNAT_dom"/>
</dbReference>
<dbReference type="GO" id="GO:0006099">
    <property type="term" value="P:tricarboxylic acid cycle"/>
    <property type="evidence" value="ECO:0007669"/>
    <property type="project" value="UniProtKB-KW"/>
</dbReference>
<dbReference type="Proteomes" id="UP000289200">
    <property type="component" value="Unassembled WGS sequence"/>
</dbReference>
<evidence type="ECO:0000256" key="4">
    <source>
        <dbReference type="ARBA" id="ARBA00022840"/>
    </source>
</evidence>
<dbReference type="FunFam" id="3.30.1490.20:FF:000020">
    <property type="entry name" value="Protein lysine acetyltransferase"/>
    <property type="match status" value="1"/>
</dbReference>
<keyword evidence="4 6" id="KW-0067">ATP-binding</keyword>
<evidence type="ECO:0000256" key="3">
    <source>
        <dbReference type="ARBA" id="ARBA00022741"/>
    </source>
</evidence>
<dbReference type="Gene3D" id="3.30.1490.20">
    <property type="entry name" value="ATP-grasp fold, A domain"/>
    <property type="match status" value="1"/>
</dbReference>
<dbReference type="PROSITE" id="PS50975">
    <property type="entry name" value="ATP_GRASP"/>
    <property type="match status" value="1"/>
</dbReference>
<feature type="domain" description="ATP-grasp" evidence="7">
    <location>
        <begin position="489"/>
        <end position="524"/>
    </location>
</feature>
<dbReference type="InterPro" id="IPR036291">
    <property type="entry name" value="NAD(P)-bd_dom_sf"/>
</dbReference>
<name>A0A447CXB8_9BRAD</name>
<dbReference type="InterPro" id="IPR003781">
    <property type="entry name" value="CoA-bd"/>
</dbReference>
<dbReference type="InterPro" id="IPR011761">
    <property type="entry name" value="ATP-grasp"/>
</dbReference>
<dbReference type="SUPFAM" id="SSF52210">
    <property type="entry name" value="Succinyl-CoA synthetase domains"/>
    <property type="match status" value="2"/>
</dbReference>
<reference evidence="10" key="1">
    <citation type="submission" date="2018-10" db="EMBL/GenBank/DDBJ databases">
        <authorList>
            <person name="Peiro R."/>
            <person name="Begona"/>
            <person name="Cbmso G."/>
            <person name="Lopez M."/>
            <person name="Gonzalez S."/>
            <person name="Sacristan E."/>
            <person name="Castillo E."/>
        </authorList>
    </citation>
    <scope>NUCLEOTIDE SEQUENCE [LARGE SCALE GENOMIC DNA]</scope>
</reference>
<dbReference type="Pfam" id="PF13549">
    <property type="entry name" value="ATP-grasp_5"/>
    <property type="match status" value="1"/>
</dbReference>
<evidence type="ECO:0000313" key="9">
    <source>
        <dbReference type="EMBL" id="VCU09982.1"/>
    </source>
</evidence>
<dbReference type="SUPFAM" id="SSF56059">
    <property type="entry name" value="Glutathione synthetase ATP-binding domain-like"/>
    <property type="match status" value="1"/>
</dbReference>
<dbReference type="SMART" id="SM00881">
    <property type="entry name" value="CoA_binding"/>
    <property type="match status" value="1"/>
</dbReference>
<dbReference type="InterPro" id="IPR013815">
    <property type="entry name" value="ATP_grasp_subdomain_1"/>
</dbReference>
<accession>A0A447CXB8</accession>
<evidence type="ECO:0000256" key="1">
    <source>
        <dbReference type="ARBA" id="ARBA00022532"/>
    </source>
</evidence>
<protein>
    <recommendedName>
        <fullName evidence="11">GNAT family N-acetyltransferase</fullName>
    </recommendedName>
</protein>
<evidence type="ECO:0008006" key="11">
    <source>
        <dbReference type="Google" id="ProtNLM"/>
    </source>
</evidence>
<keyword evidence="3 6" id="KW-0547">Nucleotide-binding</keyword>
<dbReference type="PROSITE" id="PS51186">
    <property type="entry name" value="GNAT"/>
    <property type="match status" value="1"/>
</dbReference>
<evidence type="ECO:0000256" key="2">
    <source>
        <dbReference type="ARBA" id="ARBA00022598"/>
    </source>
</evidence>
<dbReference type="InterPro" id="IPR016181">
    <property type="entry name" value="Acyl_CoA_acyltransferase"/>
</dbReference>
<dbReference type="PANTHER" id="PTHR43334">
    <property type="entry name" value="ACETATE--COA LIGASE [ADP-FORMING]"/>
    <property type="match status" value="1"/>
</dbReference>
<dbReference type="Pfam" id="PF13302">
    <property type="entry name" value="Acetyltransf_3"/>
    <property type="match status" value="1"/>
</dbReference>
<dbReference type="GO" id="GO:0016874">
    <property type="term" value="F:ligase activity"/>
    <property type="evidence" value="ECO:0007669"/>
    <property type="project" value="UniProtKB-KW"/>
</dbReference>
<dbReference type="Gene3D" id="3.40.50.261">
    <property type="entry name" value="Succinyl-CoA synthetase domains"/>
    <property type="match status" value="2"/>
</dbReference>
<dbReference type="GO" id="GO:0016747">
    <property type="term" value="F:acyltransferase activity, transferring groups other than amino-acyl groups"/>
    <property type="evidence" value="ECO:0007669"/>
    <property type="project" value="InterPro"/>
</dbReference>
<dbReference type="InterPro" id="IPR032875">
    <property type="entry name" value="Succ_CoA_lig_flav_dom"/>
</dbReference>